<sequence>MFRVEQVQAYVNLSVKVLHHEITEIIAGVVPYEDVGLKLSEFENSLKERFNNSALIAKRNCTIGSREDETVEIFQIKKQQLFMRLQANIPEEVMVSTLTCLVLADYQPFLYMMGTVKDLRETAAHLKRTVRRPAMAIRPADVLRVAATPTFAARIVFRQALTDSPSHRPE</sequence>
<reference evidence="1 2" key="1">
    <citation type="journal article" date="2021" name="BMC Biol.">
        <title>Horizontally acquired antibacterial genes associated with adaptive radiation of ladybird beetles.</title>
        <authorList>
            <person name="Li H.S."/>
            <person name="Tang X.F."/>
            <person name="Huang Y.H."/>
            <person name="Xu Z.Y."/>
            <person name="Chen M.L."/>
            <person name="Du X.Y."/>
            <person name="Qiu B.Y."/>
            <person name="Chen P.T."/>
            <person name="Zhang W."/>
            <person name="Slipinski A."/>
            <person name="Escalona H.E."/>
            <person name="Waterhouse R.M."/>
            <person name="Zwick A."/>
            <person name="Pang H."/>
        </authorList>
    </citation>
    <scope>NUCLEOTIDE SEQUENCE [LARGE SCALE GENOMIC DNA]</scope>
    <source>
        <strain evidence="1">SYSU2018</strain>
    </source>
</reference>
<protein>
    <submittedName>
        <fullName evidence="1">Uncharacterized protein</fullName>
    </submittedName>
</protein>
<proteinExistence type="predicted"/>
<accession>A0ABD2NSE8</accession>
<evidence type="ECO:0000313" key="1">
    <source>
        <dbReference type="EMBL" id="KAL3281595.1"/>
    </source>
</evidence>
<dbReference type="EMBL" id="JABFTP020000144">
    <property type="protein sequence ID" value="KAL3281595.1"/>
    <property type="molecule type" value="Genomic_DNA"/>
</dbReference>
<comment type="caution">
    <text evidence="1">The sequence shown here is derived from an EMBL/GenBank/DDBJ whole genome shotgun (WGS) entry which is preliminary data.</text>
</comment>
<keyword evidence="2" id="KW-1185">Reference proteome</keyword>
<evidence type="ECO:0000313" key="2">
    <source>
        <dbReference type="Proteomes" id="UP001516400"/>
    </source>
</evidence>
<dbReference type="Proteomes" id="UP001516400">
    <property type="component" value="Unassembled WGS sequence"/>
</dbReference>
<gene>
    <name evidence="1" type="ORF">HHI36_004802</name>
</gene>
<dbReference type="AlphaFoldDB" id="A0ABD2NSE8"/>
<organism evidence="1 2">
    <name type="scientific">Cryptolaemus montrouzieri</name>
    <dbReference type="NCBI Taxonomy" id="559131"/>
    <lineage>
        <taxon>Eukaryota</taxon>
        <taxon>Metazoa</taxon>
        <taxon>Ecdysozoa</taxon>
        <taxon>Arthropoda</taxon>
        <taxon>Hexapoda</taxon>
        <taxon>Insecta</taxon>
        <taxon>Pterygota</taxon>
        <taxon>Neoptera</taxon>
        <taxon>Endopterygota</taxon>
        <taxon>Coleoptera</taxon>
        <taxon>Polyphaga</taxon>
        <taxon>Cucujiformia</taxon>
        <taxon>Coccinelloidea</taxon>
        <taxon>Coccinellidae</taxon>
        <taxon>Scymninae</taxon>
        <taxon>Scymnini</taxon>
        <taxon>Cryptolaemus</taxon>
    </lineage>
</organism>
<name>A0ABD2NSE8_9CUCU</name>